<evidence type="ECO:0000256" key="3">
    <source>
        <dbReference type="ARBA" id="ARBA00022777"/>
    </source>
</evidence>
<proteinExistence type="inferred from homology"/>
<evidence type="ECO:0000313" key="5">
    <source>
        <dbReference type="EMBL" id="VDP89070.1"/>
    </source>
</evidence>
<keyword evidence="6" id="KW-1185">Reference proteome</keyword>
<dbReference type="Pfam" id="PF00625">
    <property type="entry name" value="Guanylate_kin"/>
    <property type="match status" value="1"/>
</dbReference>
<protein>
    <submittedName>
        <fullName evidence="7">Guanylate kinase-like domain-containing protein</fullName>
    </submittedName>
</protein>
<dbReference type="SUPFAM" id="SSF52540">
    <property type="entry name" value="P-loop containing nucleoside triphosphate hydrolases"/>
    <property type="match status" value="1"/>
</dbReference>
<dbReference type="Proteomes" id="UP000272942">
    <property type="component" value="Unassembled WGS sequence"/>
</dbReference>
<reference evidence="7" key="1">
    <citation type="submission" date="2016-06" db="UniProtKB">
        <authorList>
            <consortium name="WormBaseParasite"/>
        </authorList>
    </citation>
    <scope>IDENTIFICATION</scope>
</reference>
<dbReference type="InterPro" id="IPR008145">
    <property type="entry name" value="GK/Ca_channel_bsu"/>
</dbReference>
<dbReference type="AlphaFoldDB" id="A0A183AY43"/>
<dbReference type="InterPro" id="IPR027417">
    <property type="entry name" value="P-loop_NTPase"/>
</dbReference>
<evidence type="ECO:0000313" key="6">
    <source>
        <dbReference type="Proteomes" id="UP000272942"/>
    </source>
</evidence>
<gene>
    <name evidence="5" type="ORF">ECPE_LOCUS11878</name>
</gene>
<dbReference type="GO" id="GO:0004385">
    <property type="term" value="F:GMP kinase activity"/>
    <property type="evidence" value="ECO:0007669"/>
    <property type="project" value="TreeGrafter"/>
</dbReference>
<dbReference type="WBParaSite" id="ECPE_0001191301-mRNA-1">
    <property type="protein sequence ID" value="ECPE_0001191301-mRNA-1"/>
    <property type="gene ID" value="ECPE_0001191301"/>
</dbReference>
<keyword evidence="2" id="KW-0808">Transferase</keyword>
<evidence type="ECO:0000259" key="4">
    <source>
        <dbReference type="PROSITE" id="PS50052"/>
    </source>
</evidence>
<evidence type="ECO:0000313" key="7">
    <source>
        <dbReference type="WBParaSite" id="ECPE_0001191301-mRNA-1"/>
    </source>
</evidence>
<dbReference type="PANTHER" id="PTHR23117">
    <property type="entry name" value="GUANYLATE KINASE-RELATED"/>
    <property type="match status" value="1"/>
</dbReference>
<keyword evidence="3" id="KW-0418">Kinase</keyword>
<organism evidence="7">
    <name type="scientific">Echinostoma caproni</name>
    <dbReference type="NCBI Taxonomy" id="27848"/>
    <lineage>
        <taxon>Eukaryota</taxon>
        <taxon>Metazoa</taxon>
        <taxon>Spiralia</taxon>
        <taxon>Lophotrochozoa</taxon>
        <taxon>Platyhelminthes</taxon>
        <taxon>Trematoda</taxon>
        <taxon>Digenea</taxon>
        <taxon>Plagiorchiida</taxon>
        <taxon>Echinostomata</taxon>
        <taxon>Echinostomatoidea</taxon>
        <taxon>Echinostomatidae</taxon>
        <taxon>Echinostoma</taxon>
    </lineage>
</organism>
<evidence type="ECO:0000256" key="1">
    <source>
        <dbReference type="ARBA" id="ARBA00005790"/>
    </source>
</evidence>
<dbReference type="OrthoDB" id="6334211at2759"/>
<feature type="domain" description="Guanylate kinase-like" evidence="4">
    <location>
        <begin position="39"/>
        <end position="140"/>
    </location>
</feature>
<sequence>MSYVDYSCTITPCVAISFGYSTYWIELHSIYIFLFVFVQVLDSGLICILDVELEGVKSVHALNPPLNAHYILIRPPSIEALEKRLRDRGTETEETLQRRLDRARKDIEFAESDAGRSLYNKVIINDQLEEAFKELTNFLDPLLTK</sequence>
<dbReference type="GO" id="GO:0005829">
    <property type="term" value="C:cytosol"/>
    <property type="evidence" value="ECO:0007669"/>
    <property type="project" value="TreeGrafter"/>
</dbReference>
<dbReference type="PROSITE" id="PS50052">
    <property type="entry name" value="GUANYLATE_KINASE_2"/>
    <property type="match status" value="1"/>
</dbReference>
<dbReference type="Gene3D" id="3.40.50.300">
    <property type="entry name" value="P-loop containing nucleotide triphosphate hydrolases"/>
    <property type="match status" value="1"/>
</dbReference>
<dbReference type="PANTHER" id="PTHR23117:SF13">
    <property type="entry name" value="GUANYLATE KINASE"/>
    <property type="match status" value="1"/>
</dbReference>
<dbReference type="InterPro" id="IPR008144">
    <property type="entry name" value="Guanylate_kin-like_dom"/>
</dbReference>
<dbReference type="EMBL" id="UZAN01051699">
    <property type="protein sequence ID" value="VDP89070.1"/>
    <property type="molecule type" value="Genomic_DNA"/>
</dbReference>
<evidence type="ECO:0000256" key="2">
    <source>
        <dbReference type="ARBA" id="ARBA00022679"/>
    </source>
</evidence>
<name>A0A183AY43_9TREM</name>
<reference evidence="5 6" key="2">
    <citation type="submission" date="2018-11" db="EMBL/GenBank/DDBJ databases">
        <authorList>
            <consortium name="Pathogen Informatics"/>
        </authorList>
    </citation>
    <scope>NUCLEOTIDE SEQUENCE [LARGE SCALE GENOMIC DNA]</scope>
    <source>
        <strain evidence="5 6">Egypt</strain>
    </source>
</reference>
<comment type="similarity">
    <text evidence="1">Belongs to the guanylate kinase family.</text>
</comment>
<accession>A0A183AY43</accession>
<dbReference type="SMART" id="SM00072">
    <property type="entry name" value="GuKc"/>
    <property type="match status" value="1"/>
</dbReference>